<dbReference type="InterPro" id="IPR015943">
    <property type="entry name" value="WD40/YVTN_repeat-like_dom_sf"/>
</dbReference>
<dbReference type="AlphaFoldDB" id="A0AAV6HJD9"/>
<keyword evidence="9" id="KW-0732">Signal</keyword>
<sequence length="762" mass="85157">MYVLAALFVLYLFCSALTSSQGWPLDCTPRKTVPYHSDNGKLFRENDVWNYTTMALREDLGLIFLGTRGAIFALDINNINNKKASVRWGVTEKQQKECTYKGKDPEIDCQNYIRILHGTEDGRMYVCGTNAFHPMCDYMNYTDGQLIMHNNQEDGKGKCPFDPFQRYSSVWVDGELYSATSMNFLGSEPVVMRSSEDPIRTDFKSSWLNEPNFIYMDHIPESENSPDGDDDKVYLFFSETAVEYDFYHKLAVSRVARVCKGDLGGQRTLQRKWTSFVKARLECPVLKSQLPYLVQDVFRVCPAGWTTCVFYAIFTPQMHFSDHSAVCAYSMHDIKQVFTEGKFKTPVTVETSFVKWVMFSGDLPTPRPGACINGAARKQGITSSLDLPDKTLQFIRDRPLMDQVIEPMNNRPLLVKKGAAFTRIVVASVVALDGATYHVMFIGTATGSVLKAVNYAEDNTEETSIIEELQLFQSSEAIKIIRLSKSTGHLFAGSEVGVVQMPLSSCGRYTSCGDCVHARDPFCAWDLAAAQCISLSPVATQADSKLIQNLQNGDASGCPPPEMAKLVTRTFVPGNNVKLECEPISNLAKQDWYLGDKTLVLSDKYKVHNDSLMILNASAADAANYSCWSVERSHEHEYRWQKAKYQLTLGTNGDGRWVLPTSPQAQSSRQHLVSLQILVVLLSVMLALLVAWNFYKGHLTLPCKMGRGQAHTNSSRGEVANTQQPLQHTEEKTSAPAGNRNNNHANLENTISMDGHDDVSVI</sequence>
<dbReference type="GO" id="GO:0001755">
    <property type="term" value="P:neural crest cell migration"/>
    <property type="evidence" value="ECO:0007669"/>
    <property type="project" value="TreeGrafter"/>
</dbReference>
<dbReference type="GO" id="GO:0005615">
    <property type="term" value="C:extracellular space"/>
    <property type="evidence" value="ECO:0007669"/>
    <property type="project" value="TreeGrafter"/>
</dbReference>
<dbReference type="SUPFAM" id="SSF101912">
    <property type="entry name" value="Sema domain"/>
    <property type="match status" value="1"/>
</dbReference>
<dbReference type="SUPFAM" id="SSF48726">
    <property type="entry name" value="Immunoglobulin"/>
    <property type="match status" value="1"/>
</dbReference>
<dbReference type="GO" id="GO:0030335">
    <property type="term" value="P:positive regulation of cell migration"/>
    <property type="evidence" value="ECO:0007669"/>
    <property type="project" value="TreeGrafter"/>
</dbReference>
<reference evidence="12 13" key="1">
    <citation type="submission" date="2020-10" db="EMBL/GenBank/DDBJ databases">
        <title>Chromosome-scale genome assembly of the Allis shad, Alosa alosa.</title>
        <authorList>
            <person name="Margot Z."/>
            <person name="Christophe K."/>
            <person name="Cabau C."/>
            <person name="Louis A."/>
            <person name="Berthelot C."/>
            <person name="Parey E."/>
            <person name="Roest Crollius H."/>
            <person name="Montfort J."/>
            <person name="Robinson-Rechavi M."/>
            <person name="Bucao C."/>
            <person name="Bouchez O."/>
            <person name="Gislard M."/>
            <person name="Lluch J."/>
            <person name="Milhes M."/>
            <person name="Lampietro C."/>
            <person name="Lopez Roques C."/>
            <person name="Donnadieu C."/>
            <person name="Braasch I."/>
            <person name="Desvignes T."/>
            <person name="Postlethwait J."/>
            <person name="Bobe J."/>
            <person name="Guiguen Y."/>
        </authorList>
    </citation>
    <scope>NUCLEOTIDE SEQUENCE [LARGE SCALE GENOMIC DNA]</scope>
    <source>
        <strain evidence="12">M-15738</strain>
        <tissue evidence="12">Blood</tissue>
    </source>
</reference>
<dbReference type="GO" id="GO:0005886">
    <property type="term" value="C:plasma membrane"/>
    <property type="evidence" value="ECO:0007669"/>
    <property type="project" value="TreeGrafter"/>
</dbReference>
<dbReference type="InterPro" id="IPR036352">
    <property type="entry name" value="Semap_dom_sf"/>
</dbReference>
<dbReference type="SMART" id="SM00630">
    <property type="entry name" value="Sema"/>
    <property type="match status" value="1"/>
</dbReference>
<dbReference type="Gene3D" id="2.130.10.10">
    <property type="entry name" value="YVTN repeat-like/Quinoprotein amine dehydrogenase"/>
    <property type="match status" value="1"/>
</dbReference>
<comment type="caution">
    <text evidence="12">The sequence shown here is derived from an EMBL/GenBank/DDBJ whole genome shotgun (WGS) entry which is preliminary data.</text>
</comment>
<protein>
    <recommendedName>
        <fullName evidence="14">Semaphorin-4E-like</fullName>
    </recommendedName>
</protein>
<dbReference type="GO" id="GO:0007411">
    <property type="term" value="P:axon guidance"/>
    <property type="evidence" value="ECO:0007669"/>
    <property type="project" value="TreeGrafter"/>
</dbReference>
<dbReference type="EMBL" id="JADWDJ010000001">
    <property type="protein sequence ID" value="KAG5286367.1"/>
    <property type="molecule type" value="Genomic_DNA"/>
</dbReference>
<dbReference type="Pfam" id="PF01437">
    <property type="entry name" value="PSI"/>
    <property type="match status" value="1"/>
</dbReference>
<evidence type="ECO:0000256" key="2">
    <source>
        <dbReference type="ARBA" id="ARBA00009492"/>
    </source>
</evidence>
<feature type="domain" description="Sema" evidence="11">
    <location>
        <begin position="30"/>
        <end position="503"/>
    </location>
</feature>
<dbReference type="Gene3D" id="2.60.40.10">
    <property type="entry name" value="Immunoglobulins"/>
    <property type="match status" value="1"/>
</dbReference>
<dbReference type="SMART" id="SM00423">
    <property type="entry name" value="PSI"/>
    <property type="match status" value="1"/>
</dbReference>
<dbReference type="InterPro" id="IPR013783">
    <property type="entry name" value="Ig-like_fold"/>
</dbReference>
<comment type="subcellular location">
    <subcellularLocation>
        <location evidence="1">Membrane</location>
    </subcellularLocation>
</comment>
<evidence type="ECO:0000256" key="1">
    <source>
        <dbReference type="ARBA" id="ARBA00004370"/>
    </source>
</evidence>
<dbReference type="PROSITE" id="PS51004">
    <property type="entry name" value="SEMA"/>
    <property type="match status" value="1"/>
</dbReference>
<dbReference type="GO" id="GO:0030215">
    <property type="term" value="F:semaphorin receptor binding"/>
    <property type="evidence" value="ECO:0007669"/>
    <property type="project" value="InterPro"/>
</dbReference>
<dbReference type="InterPro" id="IPR036179">
    <property type="entry name" value="Ig-like_dom_sf"/>
</dbReference>
<evidence type="ECO:0000256" key="5">
    <source>
        <dbReference type="ARBA" id="ARBA00023180"/>
    </source>
</evidence>
<evidence type="ECO:0000313" key="13">
    <source>
        <dbReference type="Proteomes" id="UP000823561"/>
    </source>
</evidence>
<organism evidence="12 13">
    <name type="scientific">Alosa alosa</name>
    <name type="common">allis shad</name>
    <dbReference type="NCBI Taxonomy" id="278164"/>
    <lineage>
        <taxon>Eukaryota</taxon>
        <taxon>Metazoa</taxon>
        <taxon>Chordata</taxon>
        <taxon>Craniata</taxon>
        <taxon>Vertebrata</taxon>
        <taxon>Euteleostomi</taxon>
        <taxon>Actinopterygii</taxon>
        <taxon>Neopterygii</taxon>
        <taxon>Teleostei</taxon>
        <taxon>Clupei</taxon>
        <taxon>Clupeiformes</taxon>
        <taxon>Clupeoidei</taxon>
        <taxon>Clupeidae</taxon>
        <taxon>Alosa</taxon>
    </lineage>
</organism>
<evidence type="ECO:0000256" key="6">
    <source>
        <dbReference type="PROSITE-ProRule" id="PRU00352"/>
    </source>
</evidence>
<evidence type="ECO:0000313" key="12">
    <source>
        <dbReference type="EMBL" id="KAG5286367.1"/>
    </source>
</evidence>
<evidence type="ECO:0008006" key="14">
    <source>
        <dbReference type="Google" id="ProtNLM"/>
    </source>
</evidence>
<dbReference type="Proteomes" id="UP000823561">
    <property type="component" value="Chromosome 1"/>
</dbReference>
<keyword evidence="3 8" id="KW-0472">Membrane</keyword>
<dbReference type="InterPro" id="IPR001627">
    <property type="entry name" value="Semap_dom"/>
</dbReference>
<accession>A0AAV6HJD9</accession>
<feature type="signal peptide" evidence="9">
    <location>
        <begin position="1"/>
        <end position="22"/>
    </location>
</feature>
<dbReference type="InterPro" id="IPR002165">
    <property type="entry name" value="Plexin_repeat"/>
</dbReference>
<keyword evidence="4" id="KW-1015">Disulfide bond</keyword>
<dbReference type="GO" id="GO:0071526">
    <property type="term" value="P:semaphorin-plexin signaling pathway"/>
    <property type="evidence" value="ECO:0007669"/>
    <property type="project" value="TreeGrafter"/>
</dbReference>
<dbReference type="GO" id="GO:0000122">
    <property type="term" value="P:negative regulation of transcription by RNA polymerase II"/>
    <property type="evidence" value="ECO:0007669"/>
    <property type="project" value="TreeGrafter"/>
</dbReference>
<dbReference type="GO" id="GO:0043931">
    <property type="term" value="P:ossification involved in bone maturation"/>
    <property type="evidence" value="ECO:0007669"/>
    <property type="project" value="TreeGrafter"/>
</dbReference>
<evidence type="ECO:0000256" key="3">
    <source>
        <dbReference type="ARBA" id="ARBA00023136"/>
    </source>
</evidence>
<feature type="transmembrane region" description="Helical" evidence="8">
    <location>
        <begin position="672"/>
        <end position="695"/>
    </location>
</feature>
<keyword evidence="8" id="KW-0812">Transmembrane</keyword>
<keyword evidence="5" id="KW-0325">Glycoprotein</keyword>
<evidence type="ECO:0000256" key="8">
    <source>
        <dbReference type="SAM" id="Phobius"/>
    </source>
</evidence>
<dbReference type="GO" id="GO:0045499">
    <property type="term" value="F:chemorepellent activity"/>
    <property type="evidence" value="ECO:0007669"/>
    <property type="project" value="TreeGrafter"/>
</dbReference>
<feature type="chain" id="PRO_5043831868" description="Semaphorin-4E-like" evidence="9">
    <location>
        <begin position="23"/>
        <end position="762"/>
    </location>
</feature>
<name>A0AAV6HJD9_9TELE</name>
<feature type="domain" description="Ig-like" evidence="10">
    <location>
        <begin position="561"/>
        <end position="627"/>
    </location>
</feature>
<dbReference type="FunFam" id="2.130.10.10:FF:001703">
    <property type="entry name" value="Semaphorin 4e"/>
    <property type="match status" value="1"/>
</dbReference>
<dbReference type="PANTHER" id="PTHR11036">
    <property type="entry name" value="SEMAPHORIN"/>
    <property type="match status" value="1"/>
</dbReference>
<dbReference type="InterPro" id="IPR027231">
    <property type="entry name" value="Semaphorin"/>
</dbReference>
<feature type="region of interest" description="Disordered" evidence="7">
    <location>
        <begin position="708"/>
        <end position="762"/>
    </location>
</feature>
<dbReference type="InterPro" id="IPR007110">
    <property type="entry name" value="Ig-like_dom"/>
</dbReference>
<dbReference type="Gene3D" id="3.30.1680.10">
    <property type="entry name" value="ligand-binding face of the semaphorins, domain 2"/>
    <property type="match status" value="1"/>
</dbReference>
<gene>
    <name evidence="12" type="ORF">AALO_G00014050</name>
</gene>
<keyword evidence="13" id="KW-1185">Reference proteome</keyword>
<comment type="caution">
    <text evidence="6">Lacks conserved residue(s) required for the propagation of feature annotation.</text>
</comment>
<dbReference type="PROSITE" id="PS50835">
    <property type="entry name" value="IG_LIKE"/>
    <property type="match status" value="1"/>
</dbReference>
<dbReference type="Pfam" id="PF01403">
    <property type="entry name" value="Sema"/>
    <property type="match status" value="1"/>
</dbReference>
<dbReference type="InterPro" id="IPR016201">
    <property type="entry name" value="PSI"/>
</dbReference>
<evidence type="ECO:0000256" key="4">
    <source>
        <dbReference type="ARBA" id="ARBA00023157"/>
    </source>
</evidence>
<keyword evidence="8" id="KW-1133">Transmembrane helix</keyword>
<dbReference type="SUPFAM" id="SSF103575">
    <property type="entry name" value="Plexin repeat"/>
    <property type="match status" value="1"/>
</dbReference>
<evidence type="ECO:0000259" key="10">
    <source>
        <dbReference type="PROSITE" id="PS50835"/>
    </source>
</evidence>
<proteinExistence type="inferred from homology"/>
<evidence type="ECO:0000259" key="11">
    <source>
        <dbReference type="PROSITE" id="PS51004"/>
    </source>
</evidence>
<comment type="similarity">
    <text evidence="2">Belongs to the semaphorin family.</text>
</comment>
<dbReference type="PANTHER" id="PTHR11036:SF135">
    <property type="entry name" value="SEMAPHORIN 4D ISOFORM X1-RELATED"/>
    <property type="match status" value="1"/>
</dbReference>
<evidence type="ECO:0000256" key="9">
    <source>
        <dbReference type="SAM" id="SignalP"/>
    </source>
</evidence>
<evidence type="ECO:0000256" key="7">
    <source>
        <dbReference type="SAM" id="MobiDB-lite"/>
    </source>
</evidence>
<feature type="compositionally biased region" description="Polar residues" evidence="7">
    <location>
        <begin position="710"/>
        <end position="727"/>
    </location>
</feature>
<feature type="compositionally biased region" description="Polar residues" evidence="7">
    <location>
        <begin position="739"/>
        <end position="752"/>
    </location>
</feature>